<accession>A0ABY5NVA8</accession>
<organism evidence="1 2">
    <name type="scientific">Paenimyroides aestuarii</name>
    <dbReference type="NCBI Taxonomy" id="2968490"/>
    <lineage>
        <taxon>Bacteria</taxon>
        <taxon>Pseudomonadati</taxon>
        <taxon>Bacteroidota</taxon>
        <taxon>Flavobacteriia</taxon>
        <taxon>Flavobacteriales</taxon>
        <taxon>Flavobacteriaceae</taxon>
        <taxon>Paenimyroides</taxon>
    </lineage>
</organism>
<dbReference type="EMBL" id="CP102382">
    <property type="protein sequence ID" value="UUV22538.1"/>
    <property type="molecule type" value="Genomic_DNA"/>
</dbReference>
<evidence type="ECO:0000313" key="1">
    <source>
        <dbReference type="EMBL" id="UUV22538.1"/>
    </source>
</evidence>
<sequence>MCSLLLSNFFISCSNEEQTTSVDQAKVAFVTQSKNSGVTKAAYRLLTPEEKYFIWNEKDDYVITNEHLTTEQTGFMNELKVDLSSNVFLHNSTDNISFKSKYDNSKLEIFQPIPGYYYFVTLASMADNGEWSSISARGAASFYDSLVFLLGILMMETIVHVI</sequence>
<gene>
    <name evidence="1" type="ORF">NPX36_05720</name>
</gene>
<name>A0ABY5NVA8_9FLAO</name>
<evidence type="ECO:0000313" key="2">
    <source>
        <dbReference type="Proteomes" id="UP001317001"/>
    </source>
</evidence>
<evidence type="ECO:0008006" key="3">
    <source>
        <dbReference type="Google" id="ProtNLM"/>
    </source>
</evidence>
<dbReference type="Proteomes" id="UP001317001">
    <property type="component" value="Chromosome"/>
</dbReference>
<protein>
    <recommendedName>
        <fullName evidence="3">Two component regulator three Y domain-containing protein</fullName>
    </recommendedName>
</protein>
<proteinExistence type="predicted"/>
<keyword evidence="2" id="KW-1185">Reference proteome</keyword>
<dbReference type="RefSeq" id="WP_257500453.1">
    <property type="nucleotide sequence ID" value="NZ_CP102382.1"/>
</dbReference>
<reference evidence="1 2" key="1">
    <citation type="submission" date="2022-08" db="EMBL/GenBank/DDBJ databases">
        <title>Myroides zhujiangensis sp. nov., a novel bacterium isolated from sediment in the Pearl River Estuary.</title>
        <authorList>
            <person name="Cui L."/>
        </authorList>
    </citation>
    <scope>NUCLEOTIDE SEQUENCE [LARGE SCALE GENOMIC DNA]</scope>
    <source>
        <strain evidence="1 2">SCSIO 72103</strain>
    </source>
</reference>